<dbReference type="InterPro" id="IPR000719">
    <property type="entry name" value="Prot_kinase_dom"/>
</dbReference>
<dbReference type="Gene3D" id="1.10.510.10">
    <property type="entry name" value="Transferase(Phosphotransferase) domain 1"/>
    <property type="match status" value="1"/>
</dbReference>
<evidence type="ECO:0000256" key="2">
    <source>
        <dbReference type="ARBA" id="ARBA00022679"/>
    </source>
</evidence>
<gene>
    <name evidence="12" type="ORF">C2E21_2093</name>
</gene>
<dbReference type="InterPro" id="IPR011009">
    <property type="entry name" value="Kinase-like_dom_sf"/>
</dbReference>
<dbReference type="InterPro" id="IPR008271">
    <property type="entry name" value="Ser/Thr_kinase_AS"/>
</dbReference>
<dbReference type="InterPro" id="IPR017441">
    <property type="entry name" value="Protein_kinase_ATP_BS"/>
</dbReference>
<dbReference type="GO" id="GO:0004674">
    <property type="term" value="F:protein serine/threonine kinase activity"/>
    <property type="evidence" value="ECO:0007669"/>
    <property type="project" value="UniProtKB-KW"/>
</dbReference>
<protein>
    <submittedName>
        <fullName evidence="12">Aurora-like kinase</fullName>
    </submittedName>
</protein>
<sequence length="747" mass="74937">MTKGPAVQSSGASLSVPAGGGGGLSSNRAAVARAASSSRLGTRTIIETAACPPELKHGDQPWQVGATGAALSGATGGGERRAAGAARLMGPTRLAPPDCSQSFSEFRVQKMLGEGGMSSVVHCVCARTGCHTAIKMYHRDRMNAMNVKQVSREIEIHASLLHPHIVRLYAAFEDADGIYLVQEYAARGDLYVELSRRGGYMAEAHVVKGGILHRDIKPENIMLSGEGEVKIVRLPYGSSAATVAQAAKPGASDAAYSLPVDVWCCGVLAYELLLGSPPFEAESKEATYTRILKLEPALPSHLSEPARDFIRAALNKDPAKRPTMHQLLRHSWLRAYQRPKSMIVLESPSLSRPGTATAAAGAAVAASPADRTAAAAAAMFAAVEEQGEAVVSTGPSITGPPSPPVSSPASQALAPAVIVMATAKPASASPAAAAALGAAQRAPHMSKSLSFSSTMAGRFSAVKPSKPSAFSMLLRYKGGSGKGEGSLRGSSGATKGDSFAAGSRAEDAAAATVAQVEAERAAAAAAVALVGSGASPAGGKTSSNDRLIIRVQATSGSAAPALTDSCPPSGATQVSATAPGDDLIRAALPDGSRIPGRGTASTPRGSSGGQRTSFAAAIKRKLSSAGSKGISLFAPAAAVEGAKDEASAVALAAAASAAAGRGAGAGCISAVQAPSMQQLLASPVAGGKAGKQKRNSAGGSSRLQSLALGFGKKLSFKGSAGQAAAGGAEETSSPPRRTASRLSAAAS</sequence>
<keyword evidence="2" id="KW-0808">Transferase</keyword>
<feature type="binding site" evidence="7">
    <location>
        <begin position="183"/>
        <end position="185"/>
    </location>
    <ligand>
        <name>ATP</name>
        <dbReference type="ChEBI" id="CHEBI:30616"/>
    </ligand>
</feature>
<feature type="cross-link" description="Glycyl lysine isopeptide (Lys-Gly) (interchain with G-Cter in SUMO2)" evidence="8">
    <location>
        <position position="217"/>
    </location>
</feature>
<dbReference type="EMBL" id="LHPG02000004">
    <property type="protein sequence ID" value="PRW59122.1"/>
    <property type="molecule type" value="Genomic_DNA"/>
</dbReference>
<dbReference type="OrthoDB" id="377346at2759"/>
<evidence type="ECO:0000256" key="5">
    <source>
        <dbReference type="ARBA" id="ARBA00022840"/>
    </source>
</evidence>
<evidence type="ECO:0000256" key="8">
    <source>
        <dbReference type="PIRSR" id="PIRSR630616-3"/>
    </source>
</evidence>
<feature type="region of interest" description="Disordered" evidence="10">
    <location>
        <begin position="587"/>
        <end position="610"/>
    </location>
</feature>
<keyword evidence="4" id="KW-0418">Kinase</keyword>
<feature type="binding site" evidence="7 9">
    <location>
        <position position="135"/>
    </location>
    <ligand>
        <name>ATP</name>
        <dbReference type="ChEBI" id="CHEBI:30616"/>
    </ligand>
</feature>
<keyword evidence="5 7" id="KW-0067">ATP-binding</keyword>
<evidence type="ECO:0000313" key="12">
    <source>
        <dbReference type="EMBL" id="PRW59122.1"/>
    </source>
</evidence>
<feature type="binding site" evidence="7">
    <location>
        <begin position="219"/>
        <end position="220"/>
    </location>
    <ligand>
        <name>ATP</name>
        <dbReference type="ChEBI" id="CHEBI:30616"/>
    </ligand>
</feature>
<evidence type="ECO:0000256" key="1">
    <source>
        <dbReference type="ARBA" id="ARBA00022527"/>
    </source>
</evidence>
<feature type="region of interest" description="Disordered" evidence="10">
    <location>
        <begin position="1"/>
        <end position="26"/>
    </location>
</feature>
<accession>A0A2P6TYH9</accession>
<keyword evidence="13" id="KW-1185">Reference proteome</keyword>
<organism evidence="12 13">
    <name type="scientific">Chlorella sorokiniana</name>
    <name type="common">Freshwater green alga</name>
    <dbReference type="NCBI Taxonomy" id="3076"/>
    <lineage>
        <taxon>Eukaryota</taxon>
        <taxon>Viridiplantae</taxon>
        <taxon>Chlorophyta</taxon>
        <taxon>core chlorophytes</taxon>
        <taxon>Trebouxiophyceae</taxon>
        <taxon>Chlorellales</taxon>
        <taxon>Chlorellaceae</taxon>
        <taxon>Chlorella clade</taxon>
        <taxon>Chlorella</taxon>
    </lineage>
</organism>
<dbReference type="Pfam" id="PF00069">
    <property type="entry name" value="Pkinase"/>
    <property type="match status" value="1"/>
</dbReference>
<dbReference type="SUPFAM" id="SSF56112">
    <property type="entry name" value="Protein kinase-like (PK-like)"/>
    <property type="match status" value="1"/>
</dbReference>
<name>A0A2P6TYH9_CHLSO</name>
<evidence type="ECO:0000256" key="10">
    <source>
        <dbReference type="SAM" id="MobiDB-lite"/>
    </source>
</evidence>
<evidence type="ECO:0000256" key="6">
    <source>
        <dbReference type="PIRSR" id="PIRSR630616-1"/>
    </source>
</evidence>
<dbReference type="SMART" id="SM00220">
    <property type="entry name" value="S_TKc"/>
    <property type="match status" value="1"/>
</dbReference>
<dbReference type="PROSITE" id="PS00108">
    <property type="entry name" value="PROTEIN_KINASE_ST"/>
    <property type="match status" value="1"/>
</dbReference>
<feature type="region of interest" description="Disordered" evidence="10">
    <location>
        <begin position="721"/>
        <end position="747"/>
    </location>
</feature>
<dbReference type="STRING" id="3076.A0A2P6TYH9"/>
<dbReference type="GO" id="GO:0005524">
    <property type="term" value="F:ATP binding"/>
    <property type="evidence" value="ECO:0007669"/>
    <property type="project" value="UniProtKB-UniRule"/>
</dbReference>
<evidence type="ECO:0000256" key="3">
    <source>
        <dbReference type="ARBA" id="ARBA00022741"/>
    </source>
</evidence>
<dbReference type="PROSITE" id="PS00107">
    <property type="entry name" value="PROTEIN_KINASE_ATP"/>
    <property type="match status" value="1"/>
</dbReference>
<evidence type="ECO:0000256" key="4">
    <source>
        <dbReference type="ARBA" id="ARBA00022777"/>
    </source>
</evidence>
<feature type="compositionally biased region" description="Polar residues" evidence="10">
    <location>
        <begin position="599"/>
        <end position="610"/>
    </location>
</feature>
<reference evidence="12 13" key="1">
    <citation type="journal article" date="2018" name="Plant J.">
        <title>Genome sequences of Chlorella sorokiniana UTEX 1602 and Micractinium conductrix SAG 241.80: implications to maltose excretion by a green alga.</title>
        <authorList>
            <person name="Arriola M.B."/>
            <person name="Velmurugan N."/>
            <person name="Zhang Y."/>
            <person name="Plunkett M.H."/>
            <person name="Hondzo H."/>
            <person name="Barney B.M."/>
        </authorList>
    </citation>
    <scope>NUCLEOTIDE SEQUENCE [LARGE SCALE GENOMIC DNA]</scope>
    <source>
        <strain evidence="13">UTEX 1602</strain>
    </source>
</reference>
<comment type="caution">
    <text evidence="12">The sequence shown here is derived from an EMBL/GenBank/DDBJ whole genome shotgun (WGS) entry which is preliminary data.</text>
</comment>
<dbReference type="AlphaFoldDB" id="A0A2P6TYH9"/>
<evidence type="ECO:0000259" key="11">
    <source>
        <dbReference type="PROSITE" id="PS50011"/>
    </source>
</evidence>
<evidence type="ECO:0000256" key="7">
    <source>
        <dbReference type="PIRSR" id="PIRSR630616-2"/>
    </source>
</evidence>
<evidence type="ECO:0000256" key="9">
    <source>
        <dbReference type="PROSITE-ProRule" id="PRU10141"/>
    </source>
</evidence>
<feature type="active site" description="Proton acceptor" evidence="6">
    <location>
        <position position="215"/>
    </location>
</feature>
<keyword evidence="1" id="KW-0723">Serine/threonine-protein kinase</keyword>
<proteinExistence type="predicted"/>
<dbReference type="PANTHER" id="PTHR24350">
    <property type="entry name" value="SERINE/THREONINE-PROTEIN KINASE IAL-RELATED"/>
    <property type="match status" value="1"/>
</dbReference>
<feature type="region of interest" description="Disordered" evidence="10">
    <location>
        <begin position="480"/>
        <end position="499"/>
    </location>
</feature>
<dbReference type="Proteomes" id="UP000239899">
    <property type="component" value="Unassembled WGS sequence"/>
</dbReference>
<dbReference type="FunFam" id="3.30.200.20:FF:000042">
    <property type="entry name" value="Aurora kinase A"/>
    <property type="match status" value="1"/>
</dbReference>
<feature type="domain" description="Protein kinase" evidence="11">
    <location>
        <begin position="106"/>
        <end position="333"/>
    </location>
</feature>
<dbReference type="InterPro" id="IPR030616">
    <property type="entry name" value="Aur-like"/>
</dbReference>
<dbReference type="PROSITE" id="PS50011">
    <property type="entry name" value="PROTEIN_KINASE_DOM"/>
    <property type="match status" value="1"/>
</dbReference>
<keyword evidence="3 7" id="KW-0547">Nucleotide-binding</keyword>
<evidence type="ECO:0000313" key="13">
    <source>
        <dbReference type="Proteomes" id="UP000239899"/>
    </source>
</evidence>